<dbReference type="InterPro" id="IPR043519">
    <property type="entry name" value="NT_sf"/>
</dbReference>
<protein>
    <recommendedName>
        <fullName evidence="3">Nucleotidyltransferase-like protein</fullName>
    </recommendedName>
</protein>
<comment type="caution">
    <text evidence="1">The sequence shown here is derived from an EMBL/GenBank/DDBJ whole genome shotgun (WGS) entry which is preliminary data.</text>
</comment>
<reference evidence="1" key="1">
    <citation type="submission" date="2021-01" db="EMBL/GenBank/DDBJ databases">
        <title>Whole genome shotgun sequence of Actinoplanes ferrugineus NBRC 15555.</title>
        <authorList>
            <person name="Komaki H."/>
            <person name="Tamura T."/>
        </authorList>
    </citation>
    <scope>NUCLEOTIDE SEQUENCE</scope>
    <source>
        <strain evidence="1">NBRC 15555</strain>
    </source>
</reference>
<organism evidence="1 2">
    <name type="scientific">Paractinoplanes ferrugineus</name>
    <dbReference type="NCBI Taxonomy" id="113564"/>
    <lineage>
        <taxon>Bacteria</taxon>
        <taxon>Bacillati</taxon>
        <taxon>Actinomycetota</taxon>
        <taxon>Actinomycetes</taxon>
        <taxon>Micromonosporales</taxon>
        <taxon>Micromonosporaceae</taxon>
        <taxon>Paractinoplanes</taxon>
    </lineage>
</organism>
<evidence type="ECO:0000313" key="2">
    <source>
        <dbReference type="Proteomes" id="UP000598174"/>
    </source>
</evidence>
<proteinExistence type="predicted"/>
<dbReference type="SUPFAM" id="SSF81301">
    <property type="entry name" value="Nucleotidyltransferase"/>
    <property type="match status" value="1"/>
</dbReference>
<dbReference type="AlphaFoldDB" id="A0A919IYF6"/>
<keyword evidence="2" id="KW-1185">Reference proteome</keyword>
<name>A0A919IYF6_9ACTN</name>
<evidence type="ECO:0008006" key="3">
    <source>
        <dbReference type="Google" id="ProtNLM"/>
    </source>
</evidence>
<dbReference type="EMBL" id="BOMM01000028">
    <property type="protein sequence ID" value="GIE11381.1"/>
    <property type="molecule type" value="Genomic_DNA"/>
</dbReference>
<accession>A0A919IYF6</accession>
<dbReference type="RefSeq" id="WP_203817911.1">
    <property type="nucleotide sequence ID" value="NZ_BAAABP010000058.1"/>
</dbReference>
<evidence type="ECO:0000313" key="1">
    <source>
        <dbReference type="EMBL" id="GIE11381.1"/>
    </source>
</evidence>
<sequence length="259" mass="28429">MTLPAPVTELTAAFLAEVDERVPGRLTGLFLHGSLCWGEFFPMSDIDFVAVWAELPPAAELAAAHQATKARFPERAFDGFHCTAADLAAPPAEAAGHRPVWFRDEFDPDGTLDLNLVTWHELAERAVTIRGVLPSVYTSRSELREFTRNNLDTYWRLIADQIGDGDLEALGKHDDSVAFLGLGPARLHHLLTTGELTSKSGAGRYLLAGPDRRWHRIAREALRLRENPGSAGLYDDPVRRGADATALLRRMIADGLAAQ</sequence>
<dbReference type="Proteomes" id="UP000598174">
    <property type="component" value="Unassembled WGS sequence"/>
</dbReference>
<gene>
    <name evidence="1" type="ORF">Afe05nite_32210</name>
</gene>